<keyword evidence="5" id="KW-0862">Zinc</keyword>
<feature type="coiled-coil region" evidence="9">
    <location>
        <begin position="226"/>
        <end position="253"/>
    </location>
</feature>
<keyword evidence="12" id="KW-1185">Reference proteome</keyword>
<keyword evidence="9" id="KW-0175">Coiled coil</keyword>
<dbReference type="FunFam" id="3.30.160.60:FF:000045">
    <property type="entry name" value="ZFP69 zinc finger protein B"/>
    <property type="match status" value="1"/>
</dbReference>
<evidence type="ECO:0000256" key="8">
    <source>
        <dbReference type="PROSITE-ProRule" id="PRU00042"/>
    </source>
</evidence>
<evidence type="ECO:0000256" key="5">
    <source>
        <dbReference type="ARBA" id="ARBA00022833"/>
    </source>
</evidence>
<dbReference type="PROSITE" id="PS00028">
    <property type="entry name" value="ZINC_FINGER_C2H2_1"/>
    <property type="match status" value="6"/>
</dbReference>
<dbReference type="PROSITE" id="PS50804">
    <property type="entry name" value="SCAN_BOX"/>
    <property type="match status" value="1"/>
</dbReference>
<comment type="subcellular location">
    <subcellularLocation>
        <location evidence="1">Nucleus</location>
    </subcellularLocation>
</comment>
<sequence>MEEQVTATSKLWLGIGGTAKAPQVVHVRSIGQLQTPGTPQQVKCDPGEGLQQRWEAQWQEFLRTLQAPGSEWGNTPLSEEPPLWEDAKVFLASFEQVASACRWPRDKWVTFLLPALSGEAKQAFSSLSSQDREDYGKVKMAILQREANVRERQRQHFRQFCYQEMEGPRAVYGRLQQLCCQWLKTERHSKEEILELLILEQFLTILPQEMQSWVREHGPESCMQAVALAEDFLSKQQEEVEKQEQKERGLAADVFEGLKTPQYVTETAVADNAPLDGNVAGGELFYGKLLVVQTLHDARQIFTDFHGSSHGGHRGIVKTRMAIKQRYYWPGMTRDIEAWVPVPFVEAAAESSEAGQVLLLDAWTHREAKQEYNEGVTLQGNGLEWENEKVCLHREDLEQAELHMASLGRDENGQNSKKGMTVRAQGNQCEKNADDSIFCTKGGKEDKVQQMVSYSEVKNASSDNGRNFGQSSDLTKHENVHAGEKPHISYCGNSFDHTQNHIMHERTHPGDNNLHKCAHCGKSFSRGSSFKEHLRTHAGEALYRCCYCGKNFDQGSIFREHVKTHTGERPYRCTDCGRSFNRKCYLTIHERMHRGENPYTCVHCGKSFPKGSKLVIHERIHTGENPYICSECGKSFNQKGNLVTHMRIHTGEKPYKCTHCGKRFSQKSGLSSHEKTHMGIKRTV</sequence>
<protein>
    <submittedName>
        <fullName evidence="13">Zinc finger protein with KRAB and SCAN domains 4-like</fullName>
    </submittedName>
</protein>
<dbReference type="Gene3D" id="3.30.160.60">
    <property type="entry name" value="Classic Zinc Finger"/>
    <property type="match status" value="7"/>
</dbReference>
<evidence type="ECO:0000256" key="4">
    <source>
        <dbReference type="ARBA" id="ARBA00022771"/>
    </source>
</evidence>
<evidence type="ECO:0000259" key="11">
    <source>
        <dbReference type="PROSITE" id="PS50804"/>
    </source>
</evidence>
<keyword evidence="2" id="KW-0479">Metal-binding</keyword>
<organism evidence="12 13">
    <name type="scientific">Eublepharis macularius</name>
    <name type="common">Leopard gecko</name>
    <name type="synonym">Cyrtodactylus macularius</name>
    <dbReference type="NCBI Taxonomy" id="481883"/>
    <lineage>
        <taxon>Eukaryota</taxon>
        <taxon>Metazoa</taxon>
        <taxon>Chordata</taxon>
        <taxon>Craniata</taxon>
        <taxon>Vertebrata</taxon>
        <taxon>Euteleostomi</taxon>
        <taxon>Lepidosauria</taxon>
        <taxon>Squamata</taxon>
        <taxon>Bifurcata</taxon>
        <taxon>Gekkota</taxon>
        <taxon>Eublepharidae</taxon>
        <taxon>Eublepharinae</taxon>
        <taxon>Eublepharis</taxon>
    </lineage>
</organism>
<evidence type="ECO:0000256" key="9">
    <source>
        <dbReference type="SAM" id="Coils"/>
    </source>
</evidence>
<dbReference type="Pfam" id="PF17921">
    <property type="entry name" value="Integrase_H2C2"/>
    <property type="match status" value="1"/>
</dbReference>
<dbReference type="FunFam" id="1.10.4020.10:FF:000001">
    <property type="entry name" value="zinc finger protein 263 isoform X1"/>
    <property type="match status" value="1"/>
</dbReference>
<feature type="domain" description="C2H2-type" evidence="10">
    <location>
        <begin position="655"/>
        <end position="682"/>
    </location>
</feature>
<dbReference type="Proteomes" id="UP001190640">
    <property type="component" value="Chromosome 4"/>
</dbReference>
<dbReference type="Pfam" id="PF00096">
    <property type="entry name" value="zf-C2H2"/>
    <property type="match status" value="5"/>
</dbReference>
<dbReference type="InterPro" id="IPR041588">
    <property type="entry name" value="Integrase_H2C2"/>
</dbReference>
<reference evidence="13" key="1">
    <citation type="submission" date="2025-08" db="UniProtKB">
        <authorList>
            <consortium name="RefSeq"/>
        </authorList>
    </citation>
    <scope>IDENTIFICATION</scope>
    <source>
        <tissue evidence="13">Blood</tissue>
    </source>
</reference>
<feature type="domain" description="C2H2-type" evidence="10">
    <location>
        <begin position="599"/>
        <end position="626"/>
    </location>
</feature>
<evidence type="ECO:0000313" key="12">
    <source>
        <dbReference type="Proteomes" id="UP001190640"/>
    </source>
</evidence>
<dbReference type="SUPFAM" id="SSF57667">
    <property type="entry name" value="beta-beta-alpha zinc fingers"/>
    <property type="match status" value="4"/>
</dbReference>
<dbReference type="GO" id="GO:0000978">
    <property type="term" value="F:RNA polymerase II cis-regulatory region sequence-specific DNA binding"/>
    <property type="evidence" value="ECO:0007669"/>
    <property type="project" value="TreeGrafter"/>
</dbReference>
<dbReference type="InterPro" id="IPR013087">
    <property type="entry name" value="Znf_C2H2_type"/>
</dbReference>
<feature type="domain" description="C2H2-type" evidence="10">
    <location>
        <begin position="543"/>
        <end position="570"/>
    </location>
</feature>
<dbReference type="Pfam" id="PF02023">
    <property type="entry name" value="SCAN"/>
    <property type="match status" value="1"/>
</dbReference>
<evidence type="ECO:0000256" key="1">
    <source>
        <dbReference type="ARBA" id="ARBA00004123"/>
    </source>
</evidence>
<keyword evidence="4 8" id="KW-0863">Zinc-finger</keyword>
<evidence type="ECO:0000256" key="3">
    <source>
        <dbReference type="ARBA" id="ARBA00022737"/>
    </source>
</evidence>
<evidence type="ECO:0000256" key="7">
    <source>
        <dbReference type="ARBA" id="ARBA00023242"/>
    </source>
</evidence>
<dbReference type="GeneID" id="129327778"/>
<keyword evidence="3" id="KW-0677">Repeat</keyword>
<keyword evidence="6" id="KW-0238">DNA-binding</keyword>
<dbReference type="SMART" id="SM00431">
    <property type="entry name" value="SCAN"/>
    <property type="match status" value="1"/>
</dbReference>
<dbReference type="CDD" id="cd07936">
    <property type="entry name" value="SCAN"/>
    <property type="match status" value="1"/>
</dbReference>
<evidence type="ECO:0000256" key="6">
    <source>
        <dbReference type="ARBA" id="ARBA00023125"/>
    </source>
</evidence>
<feature type="domain" description="C2H2-type" evidence="10">
    <location>
        <begin position="627"/>
        <end position="654"/>
    </location>
</feature>
<dbReference type="GO" id="GO:0005634">
    <property type="term" value="C:nucleus"/>
    <property type="evidence" value="ECO:0007669"/>
    <property type="project" value="UniProtKB-SubCell"/>
</dbReference>
<dbReference type="PROSITE" id="PS50157">
    <property type="entry name" value="ZINC_FINGER_C2H2_2"/>
    <property type="match status" value="7"/>
</dbReference>
<dbReference type="PANTHER" id="PTHR23226">
    <property type="entry name" value="ZINC FINGER AND SCAN DOMAIN-CONTAINING"/>
    <property type="match status" value="1"/>
</dbReference>
<gene>
    <name evidence="13" type="primary">LOC129327778</name>
</gene>
<dbReference type="FunFam" id="3.30.160.60:FF:000759">
    <property type="entry name" value="zinc finger protein 16"/>
    <property type="match status" value="1"/>
</dbReference>
<dbReference type="InterPro" id="IPR003309">
    <property type="entry name" value="SCAN_dom"/>
</dbReference>
<dbReference type="FunFam" id="3.30.160.60:FF:002343">
    <property type="entry name" value="Zinc finger protein 33A"/>
    <property type="match status" value="3"/>
</dbReference>
<dbReference type="InterPro" id="IPR038269">
    <property type="entry name" value="SCAN_sf"/>
</dbReference>
<feature type="domain" description="C2H2-type" evidence="10">
    <location>
        <begin position="459"/>
        <end position="486"/>
    </location>
</feature>
<feature type="domain" description="SCAN box" evidence="11">
    <location>
        <begin position="154"/>
        <end position="232"/>
    </location>
</feature>
<dbReference type="InterPro" id="IPR036236">
    <property type="entry name" value="Znf_C2H2_sf"/>
</dbReference>
<evidence type="ECO:0000313" key="13">
    <source>
        <dbReference type="RefSeq" id="XP_054832508.1"/>
    </source>
</evidence>
<keyword evidence="7" id="KW-0539">Nucleus</keyword>
<dbReference type="Gene3D" id="1.10.4020.10">
    <property type="entry name" value="DNA breaking-rejoining enzymes"/>
    <property type="match status" value="1"/>
</dbReference>
<dbReference type="GO" id="GO:0008270">
    <property type="term" value="F:zinc ion binding"/>
    <property type="evidence" value="ECO:0007669"/>
    <property type="project" value="UniProtKB-KW"/>
</dbReference>
<dbReference type="KEGG" id="emc:129327778"/>
<feature type="domain" description="C2H2-type" evidence="10">
    <location>
        <begin position="515"/>
        <end position="542"/>
    </location>
</feature>
<dbReference type="SMART" id="SM00355">
    <property type="entry name" value="ZnF_C2H2"/>
    <property type="match status" value="6"/>
</dbReference>
<dbReference type="RefSeq" id="XP_054832508.1">
    <property type="nucleotide sequence ID" value="XM_054976533.1"/>
</dbReference>
<evidence type="ECO:0000259" key="10">
    <source>
        <dbReference type="PROSITE" id="PS50157"/>
    </source>
</evidence>
<dbReference type="GO" id="GO:0000981">
    <property type="term" value="F:DNA-binding transcription factor activity, RNA polymerase II-specific"/>
    <property type="evidence" value="ECO:0007669"/>
    <property type="project" value="TreeGrafter"/>
</dbReference>
<dbReference type="SUPFAM" id="SSF47353">
    <property type="entry name" value="Retrovirus capsid dimerization domain-like"/>
    <property type="match status" value="1"/>
</dbReference>
<dbReference type="Gene3D" id="1.10.340.70">
    <property type="match status" value="1"/>
</dbReference>
<proteinExistence type="predicted"/>
<evidence type="ECO:0000256" key="2">
    <source>
        <dbReference type="ARBA" id="ARBA00022723"/>
    </source>
</evidence>
<dbReference type="FunFam" id="3.30.160.60:FF:000295">
    <property type="entry name" value="zinc finger protein 19"/>
    <property type="match status" value="1"/>
</dbReference>
<name>A0AA97J6W4_EUBMA</name>
<dbReference type="AlphaFoldDB" id="A0AA97J6W4"/>
<dbReference type="PANTHER" id="PTHR23226:SF423">
    <property type="entry name" value="C2H2-TYPE DOMAIN-CONTAINING PROTEIN"/>
    <property type="match status" value="1"/>
</dbReference>
<accession>A0AA97J6W4</accession>
<feature type="domain" description="C2H2-type" evidence="10">
    <location>
        <begin position="571"/>
        <end position="598"/>
    </location>
</feature>